<feature type="domain" description="Methyl-accepting transducer" evidence="6">
    <location>
        <begin position="329"/>
        <end position="551"/>
    </location>
</feature>
<dbReference type="OrthoDB" id="1496320at2"/>
<reference evidence="8 9" key="1">
    <citation type="submission" date="2016-09" db="EMBL/GenBank/DDBJ databases">
        <authorList>
            <person name="Capua I."/>
            <person name="De Benedictis P."/>
            <person name="Joannis T."/>
            <person name="Lombin L.H."/>
            <person name="Cattoli G."/>
        </authorList>
    </citation>
    <scope>NUCLEOTIDE SEQUENCE [LARGE SCALE GENOMIC DNA]</scope>
    <source>
        <strain evidence="8 9">A7P-90m</strain>
    </source>
</reference>
<dbReference type="EMBL" id="FMYP01000022">
    <property type="protein sequence ID" value="SDC23929.1"/>
    <property type="molecule type" value="Genomic_DNA"/>
</dbReference>
<dbReference type="GO" id="GO:0007165">
    <property type="term" value="P:signal transduction"/>
    <property type="evidence" value="ECO:0007669"/>
    <property type="project" value="UniProtKB-KW"/>
</dbReference>
<evidence type="ECO:0000313" key="8">
    <source>
        <dbReference type="EMBL" id="SDC23929.1"/>
    </source>
</evidence>
<dbReference type="STRING" id="1640674.SAMN05216323_102226"/>
<feature type="domain" description="HAMP" evidence="7">
    <location>
        <begin position="276"/>
        <end position="331"/>
    </location>
</feature>
<keyword evidence="5" id="KW-1133">Transmembrane helix</keyword>
<dbReference type="InterPro" id="IPR004089">
    <property type="entry name" value="MCPsignal_dom"/>
</dbReference>
<dbReference type="RefSeq" id="WP_092437539.1">
    <property type="nucleotide sequence ID" value="NZ_FMYP01000022.1"/>
</dbReference>
<keyword evidence="1" id="KW-0145">Chemotaxis</keyword>
<dbReference type="GO" id="GO:0005886">
    <property type="term" value="C:plasma membrane"/>
    <property type="evidence" value="ECO:0007669"/>
    <property type="project" value="TreeGrafter"/>
</dbReference>
<evidence type="ECO:0000256" key="2">
    <source>
        <dbReference type="ARBA" id="ARBA00029447"/>
    </source>
</evidence>
<dbReference type="Pfam" id="PF00015">
    <property type="entry name" value="MCPsignal"/>
    <property type="match status" value="1"/>
</dbReference>
<dbReference type="Pfam" id="PF00672">
    <property type="entry name" value="HAMP"/>
    <property type="match status" value="1"/>
</dbReference>
<gene>
    <name evidence="8" type="ORF">SAMN05216323_102226</name>
</gene>
<dbReference type="GO" id="GO:0004888">
    <property type="term" value="F:transmembrane signaling receptor activity"/>
    <property type="evidence" value="ECO:0007669"/>
    <property type="project" value="TreeGrafter"/>
</dbReference>
<sequence length="567" mass="61189">MKLPELSIRAKLLTFSFLLLFLVNVVATLYSVTEFQRIRKINQANNLVSQIEKKLLQSRIDLYSFSYTFNSEEIERSQMTLFDVFSLLDTVKVVAVEIDADTAAISKLGANIYSYGNELSIYILGASGKRVAVETMQKNYDKITSIIAARNIAVDATTAQHVKSLKVDKSVASSNKVQSQLSTSLGYLSQHIKNDSLVKLLANNREQLDILLNAEEENSNNTLGSVGETLFGELSATQAQLAANSDSVFSKTIVRIAAFIGVCLIIGIFIAFLFSKKLSGSIINLAEITNTLSKGDLAVKPKDALLARTDELGMLANSLEHMRLNLRNVVMGVQDCSQNLFSSSQQLKDSSQSLSTSANYQASSVEELSSSMEEIASSATQNNSNANRADTTAEKCAEAMKQIHITSKDAVENIHLVEQKIAIVNEIAQQTNLLALNAAVEAARAGQYGASFGVVAKEVRNLAEKSRKAADEIAKVAASGVALSQKTVLSVIDAIPLIENNQNAVQEIAAASIEQSSSINHINTAINEMNGTVQENAAASEQLAANADAVTAHAETLKEMVAFFKMS</sequence>
<dbReference type="SUPFAM" id="SSF58104">
    <property type="entry name" value="Methyl-accepting chemotaxis protein (MCP) signaling domain"/>
    <property type="match status" value="1"/>
</dbReference>
<name>A0A1G6JYP6_9BACT</name>
<comment type="similarity">
    <text evidence="2">Belongs to the methyl-accepting chemotaxis (MCP) protein family.</text>
</comment>
<keyword evidence="5" id="KW-0812">Transmembrane</keyword>
<dbReference type="PANTHER" id="PTHR43531:SF11">
    <property type="entry name" value="METHYL-ACCEPTING CHEMOTAXIS PROTEIN 3"/>
    <property type="match status" value="1"/>
</dbReference>
<feature type="region of interest" description="Disordered" evidence="4">
    <location>
        <begin position="371"/>
        <end position="393"/>
    </location>
</feature>
<evidence type="ECO:0000256" key="1">
    <source>
        <dbReference type="ARBA" id="ARBA00022500"/>
    </source>
</evidence>
<protein>
    <submittedName>
        <fullName evidence="8">Methyl-accepting chemotaxis protein</fullName>
    </submittedName>
</protein>
<dbReference type="InterPro" id="IPR051310">
    <property type="entry name" value="MCP_chemotaxis"/>
</dbReference>
<dbReference type="InterPro" id="IPR003660">
    <property type="entry name" value="HAMP_dom"/>
</dbReference>
<evidence type="ECO:0000256" key="4">
    <source>
        <dbReference type="SAM" id="MobiDB-lite"/>
    </source>
</evidence>
<dbReference type="GO" id="GO:0006935">
    <property type="term" value="P:chemotaxis"/>
    <property type="evidence" value="ECO:0007669"/>
    <property type="project" value="UniProtKB-KW"/>
</dbReference>
<dbReference type="SMART" id="SM00283">
    <property type="entry name" value="MA"/>
    <property type="match status" value="1"/>
</dbReference>
<keyword evidence="3" id="KW-0807">Transducer</keyword>
<dbReference type="AlphaFoldDB" id="A0A1G6JYP6"/>
<dbReference type="SMART" id="SM00304">
    <property type="entry name" value="HAMP"/>
    <property type="match status" value="1"/>
</dbReference>
<feature type="compositionally biased region" description="Low complexity" evidence="4">
    <location>
        <begin position="371"/>
        <end position="389"/>
    </location>
</feature>
<evidence type="ECO:0000256" key="3">
    <source>
        <dbReference type="PROSITE-ProRule" id="PRU00284"/>
    </source>
</evidence>
<dbReference type="PANTHER" id="PTHR43531">
    <property type="entry name" value="PROTEIN ICFG"/>
    <property type="match status" value="1"/>
</dbReference>
<dbReference type="Proteomes" id="UP000199452">
    <property type="component" value="Unassembled WGS sequence"/>
</dbReference>
<evidence type="ECO:0000313" key="9">
    <source>
        <dbReference type="Proteomes" id="UP000199452"/>
    </source>
</evidence>
<dbReference type="Gene3D" id="1.10.287.950">
    <property type="entry name" value="Methyl-accepting chemotaxis protein"/>
    <property type="match status" value="1"/>
</dbReference>
<organism evidence="8 9">
    <name type="scientific">Williamwhitmania taraxaci</name>
    <dbReference type="NCBI Taxonomy" id="1640674"/>
    <lineage>
        <taxon>Bacteria</taxon>
        <taxon>Pseudomonadati</taxon>
        <taxon>Bacteroidota</taxon>
        <taxon>Bacteroidia</taxon>
        <taxon>Bacteroidales</taxon>
        <taxon>Williamwhitmaniaceae</taxon>
        <taxon>Williamwhitmania</taxon>
    </lineage>
</organism>
<dbReference type="PROSITE" id="PS50111">
    <property type="entry name" value="CHEMOTAXIS_TRANSDUC_2"/>
    <property type="match status" value="1"/>
</dbReference>
<keyword evidence="9" id="KW-1185">Reference proteome</keyword>
<dbReference type="PROSITE" id="PS50885">
    <property type="entry name" value="HAMP"/>
    <property type="match status" value="1"/>
</dbReference>
<evidence type="ECO:0000256" key="5">
    <source>
        <dbReference type="SAM" id="Phobius"/>
    </source>
</evidence>
<dbReference type="CDD" id="cd06225">
    <property type="entry name" value="HAMP"/>
    <property type="match status" value="1"/>
</dbReference>
<keyword evidence="5" id="KW-0472">Membrane</keyword>
<accession>A0A1G6JYP6</accession>
<evidence type="ECO:0000259" key="7">
    <source>
        <dbReference type="PROSITE" id="PS50885"/>
    </source>
</evidence>
<evidence type="ECO:0000259" key="6">
    <source>
        <dbReference type="PROSITE" id="PS50111"/>
    </source>
</evidence>
<feature type="transmembrane region" description="Helical" evidence="5">
    <location>
        <begin position="253"/>
        <end position="274"/>
    </location>
</feature>
<proteinExistence type="inferred from homology"/>